<evidence type="ECO:0000313" key="1">
    <source>
        <dbReference type="EMBL" id="SFC67015.1"/>
    </source>
</evidence>
<dbReference type="InterPro" id="IPR058483">
    <property type="entry name" value="DUF8170"/>
</dbReference>
<reference evidence="2" key="1">
    <citation type="submission" date="2016-10" db="EMBL/GenBank/DDBJ databases">
        <authorList>
            <person name="Varghese N."/>
            <person name="Submissions S."/>
        </authorList>
    </citation>
    <scope>NUCLEOTIDE SEQUENCE [LARGE SCALE GENOMIC DNA]</scope>
    <source>
        <strain evidence="2">DSM 13078</strain>
    </source>
</reference>
<accession>A0A1I1L251</accession>
<dbReference type="RefSeq" id="WP_143095864.1">
    <property type="nucleotide sequence ID" value="NZ_FOKW01000014.1"/>
</dbReference>
<proteinExistence type="predicted"/>
<keyword evidence="2" id="KW-1185">Reference proteome</keyword>
<protein>
    <submittedName>
        <fullName evidence="1">Uncharacterized protein</fullName>
    </submittedName>
</protein>
<dbReference type="Pfam" id="PF26508">
    <property type="entry name" value="DUF8170"/>
    <property type="match status" value="1"/>
</dbReference>
<organism evidence="1 2">
    <name type="scientific">Natronobacterium haloterrestre</name>
    <name type="common">Halobiforma haloterrestris</name>
    <dbReference type="NCBI Taxonomy" id="148448"/>
    <lineage>
        <taxon>Archaea</taxon>
        <taxon>Methanobacteriati</taxon>
        <taxon>Methanobacteriota</taxon>
        <taxon>Stenosarchaea group</taxon>
        <taxon>Halobacteria</taxon>
        <taxon>Halobacteriales</taxon>
        <taxon>Natrialbaceae</taxon>
        <taxon>Natronobacterium</taxon>
    </lineage>
</organism>
<sequence>MPDGSSESDLEARAQRHHYRSLTPEEYEGLNHFRADWADIAAEADNRFFILGSFAESDVDRVNQLKYHINRETGDDAVAYRMDDFLPDTDLVLHPILKFKLIADDSHHILGICEHDQGGALIEHGLLIESRSYIDKTHILKRTYPPEREKEQYSWMQTFGVFEIFEYYDQFYEWETVPEYEQQIEDLVEVLC</sequence>
<name>A0A1I1L251_NATHA</name>
<dbReference type="OrthoDB" id="275495at2157"/>
<dbReference type="Proteomes" id="UP000199161">
    <property type="component" value="Unassembled WGS sequence"/>
</dbReference>
<dbReference type="EMBL" id="FOKW01000014">
    <property type="protein sequence ID" value="SFC67015.1"/>
    <property type="molecule type" value="Genomic_DNA"/>
</dbReference>
<gene>
    <name evidence="1" type="ORF">SAMN05444422_1141</name>
</gene>
<dbReference type="AlphaFoldDB" id="A0A1I1L251"/>
<evidence type="ECO:0000313" key="2">
    <source>
        <dbReference type="Proteomes" id="UP000199161"/>
    </source>
</evidence>